<dbReference type="PANTHER" id="PTHR44329:SF6">
    <property type="entry name" value="RECEPTOR-INTERACTING SERINE_THREONINE-PROTEIN KINASE 1"/>
    <property type="match status" value="1"/>
</dbReference>
<protein>
    <recommendedName>
        <fullName evidence="1">Protein kinase domain-containing protein</fullName>
    </recommendedName>
</protein>
<dbReference type="GO" id="GO:0004706">
    <property type="term" value="F:JUN kinase kinase kinase activity"/>
    <property type="evidence" value="ECO:0007669"/>
    <property type="project" value="TreeGrafter"/>
</dbReference>
<dbReference type="Gene3D" id="1.10.510.10">
    <property type="entry name" value="Transferase(Phosphotransferase) domain 1"/>
    <property type="match status" value="1"/>
</dbReference>
<dbReference type="Proteomes" id="UP000288216">
    <property type="component" value="Unassembled WGS sequence"/>
</dbReference>
<dbReference type="EMBL" id="BFAA01016080">
    <property type="protein sequence ID" value="GCB79759.1"/>
    <property type="molecule type" value="Genomic_DNA"/>
</dbReference>
<dbReference type="STRING" id="75743.A0A401Q2W2"/>
<evidence type="ECO:0000313" key="3">
    <source>
        <dbReference type="Proteomes" id="UP000288216"/>
    </source>
</evidence>
<dbReference type="OrthoDB" id="535509at2759"/>
<organism evidence="2 3">
    <name type="scientific">Scyliorhinus torazame</name>
    <name type="common">Cloudy catshark</name>
    <name type="synonym">Catulus torazame</name>
    <dbReference type="NCBI Taxonomy" id="75743"/>
    <lineage>
        <taxon>Eukaryota</taxon>
        <taxon>Metazoa</taxon>
        <taxon>Chordata</taxon>
        <taxon>Craniata</taxon>
        <taxon>Vertebrata</taxon>
        <taxon>Chondrichthyes</taxon>
        <taxon>Elasmobranchii</taxon>
        <taxon>Galeomorphii</taxon>
        <taxon>Galeoidea</taxon>
        <taxon>Carcharhiniformes</taxon>
        <taxon>Scyliorhinidae</taxon>
        <taxon>Scyliorhinus</taxon>
    </lineage>
</organism>
<feature type="domain" description="Protein kinase" evidence="1">
    <location>
        <begin position="13"/>
        <end position="152"/>
    </location>
</feature>
<accession>A0A401Q2W2</accession>
<dbReference type="Pfam" id="PF00069">
    <property type="entry name" value="Pkinase"/>
    <property type="match status" value="1"/>
</dbReference>
<name>A0A401Q2W2_SCYTO</name>
<dbReference type="InterPro" id="IPR011009">
    <property type="entry name" value="Kinase-like_dom_sf"/>
</dbReference>
<comment type="caution">
    <text evidence="2">The sequence shown here is derived from an EMBL/GenBank/DDBJ whole genome shotgun (WGS) entry which is preliminary data.</text>
</comment>
<dbReference type="GO" id="GO:0005524">
    <property type="term" value="F:ATP binding"/>
    <property type="evidence" value="ECO:0007669"/>
    <property type="project" value="InterPro"/>
</dbReference>
<proteinExistence type="predicted"/>
<dbReference type="PANTHER" id="PTHR44329">
    <property type="entry name" value="SERINE/THREONINE-PROTEIN KINASE TNNI3K-RELATED"/>
    <property type="match status" value="1"/>
</dbReference>
<dbReference type="SMART" id="SM00220">
    <property type="entry name" value="S_TKc"/>
    <property type="match status" value="1"/>
</dbReference>
<dbReference type="PROSITE" id="PS50011">
    <property type="entry name" value="PROTEIN_KINASE_DOM"/>
    <property type="match status" value="1"/>
</dbReference>
<dbReference type="OMA" id="HEMHIVH"/>
<dbReference type="InterPro" id="IPR051681">
    <property type="entry name" value="Ser/Thr_Kinases-Pseudokinases"/>
</dbReference>
<evidence type="ECO:0000259" key="1">
    <source>
        <dbReference type="PROSITE" id="PS50011"/>
    </source>
</evidence>
<keyword evidence="3" id="KW-1185">Reference proteome</keyword>
<sequence length="152" mass="17297">MSLDDIRIDSNELIEKQPMDGGGFGMVSLCCTRKHGLVVLKTVYTGPQRTEYNTSLLEEGKMMHQLDHDRVIKLIGVILEDGNYSLVMQFMENGNLLQLLHSVIIPLSVKGRIILEVIEGMTYLHEMHIVHKDLKPENILVDKDYHIKVGNE</sequence>
<reference evidence="2 3" key="1">
    <citation type="journal article" date="2018" name="Nat. Ecol. Evol.">
        <title>Shark genomes provide insights into elasmobranch evolution and the origin of vertebrates.</title>
        <authorList>
            <person name="Hara Y"/>
            <person name="Yamaguchi K"/>
            <person name="Onimaru K"/>
            <person name="Kadota M"/>
            <person name="Koyanagi M"/>
            <person name="Keeley SD"/>
            <person name="Tatsumi K"/>
            <person name="Tanaka K"/>
            <person name="Motone F"/>
            <person name="Kageyama Y"/>
            <person name="Nozu R"/>
            <person name="Adachi N"/>
            <person name="Nishimura O"/>
            <person name="Nakagawa R"/>
            <person name="Tanegashima C"/>
            <person name="Kiyatake I"/>
            <person name="Matsumoto R"/>
            <person name="Murakumo K"/>
            <person name="Nishida K"/>
            <person name="Terakita A"/>
            <person name="Kuratani S"/>
            <person name="Sato K"/>
            <person name="Hyodo S Kuraku.S."/>
        </authorList>
    </citation>
    <scope>NUCLEOTIDE SEQUENCE [LARGE SCALE GENOMIC DNA]</scope>
</reference>
<dbReference type="SUPFAM" id="SSF56112">
    <property type="entry name" value="Protein kinase-like (PK-like)"/>
    <property type="match status" value="1"/>
</dbReference>
<dbReference type="PROSITE" id="PS00108">
    <property type="entry name" value="PROTEIN_KINASE_ST"/>
    <property type="match status" value="1"/>
</dbReference>
<dbReference type="AlphaFoldDB" id="A0A401Q2W2"/>
<gene>
    <name evidence="2" type="ORF">scyTo_0020243</name>
</gene>
<evidence type="ECO:0000313" key="2">
    <source>
        <dbReference type="EMBL" id="GCB79759.1"/>
    </source>
</evidence>
<dbReference type="InterPro" id="IPR008271">
    <property type="entry name" value="Ser/Thr_kinase_AS"/>
</dbReference>
<dbReference type="InterPro" id="IPR000719">
    <property type="entry name" value="Prot_kinase_dom"/>
</dbReference>